<evidence type="ECO:0000259" key="6">
    <source>
        <dbReference type="Pfam" id="PF02384"/>
    </source>
</evidence>
<evidence type="ECO:0000256" key="2">
    <source>
        <dbReference type="ARBA" id="ARBA00022603"/>
    </source>
</evidence>
<evidence type="ECO:0000256" key="3">
    <source>
        <dbReference type="ARBA" id="ARBA00022679"/>
    </source>
</evidence>
<keyword evidence="3" id="KW-0808">Transferase</keyword>
<dbReference type="InterPro" id="IPR003356">
    <property type="entry name" value="DNA_methylase_A-5"/>
</dbReference>
<dbReference type="RefSeq" id="WP_342902477.1">
    <property type="nucleotide sequence ID" value="NZ_JBCHKU010000038.1"/>
</dbReference>
<dbReference type="InterPro" id="IPR052916">
    <property type="entry name" value="Type-I_RE_MTase_Subunit"/>
</dbReference>
<dbReference type="EMBL" id="JBCHKU010000038">
    <property type="protein sequence ID" value="MEM6250874.1"/>
    <property type="molecule type" value="Genomic_DNA"/>
</dbReference>
<dbReference type="Proteomes" id="UP001489333">
    <property type="component" value="Unassembled WGS sequence"/>
</dbReference>
<dbReference type="PANTHER" id="PTHR42998:SF1">
    <property type="entry name" value="TYPE I RESTRICTION ENZYME HINDI METHYLASE SUBUNIT"/>
    <property type="match status" value="1"/>
</dbReference>
<dbReference type="Pfam" id="PF02384">
    <property type="entry name" value="N6_Mtase"/>
    <property type="match status" value="1"/>
</dbReference>
<comment type="similarity">
    <text evidence="1">Belongs to the N(4)/N(6)-methyltransferase family.</text>
</comment>
<dbReference type="PROSITE" id="PS00092">
    <property type="entry name" value="N6_MTASE"/>
    <property type="match status" value="1"/>
</dbReference>
<name>A0ABU9UXA1_9GAMM</name>
<proteinExistence type="inferred from homology"/>
<dbReference type="PRINTS" id="PR00507">
    <property type="entry name" value="N12N6MTFRASE"/>
</dbReference>
<protein>
    <submittedName>
        <fullName evidence="7">N-6 DNA methylase</fullName>
    </submittedName>
</protein>
<keyword evidence="2 7" id="KW-0489">Methyltransferase</keyword>
<feature type="domain" description="DNA methylase adenine-specific" evidence="6">
    <location>
        <begin position="328"/>
        <end position="654"/>
    </location>
</feature>
<keyword evidence="5" id="KW-0680">Restriction system</keyword>
<dbReference type="InterPro" id="IPR002052">
    <property type="entry name" value="DNA_methylase_N6_adenine_CS"/>
</dbReference>
<dbReference type="PANTHER" id="PTHR42998">
    <property type="entry name" value="TYPE I RESTRICTION ENZYME HINDVIIP M PROTEIN-RELATED"/>
    <property type="match status" value="1"/>
</dbReference>
<dbReference type="GO" id="GO:0032259">
    <property type="term" value="P:methylation"/>
    <property type="evidence" value="ECO:0007669"/>
    <property type="project" value="UniProtKB-KW"/>
</dbReference>
<evidence type="ECO:0000256" key="1">
    <source>
        <dbReference type="ARBA" id="ARBA00006594"/>
    </source>
</evidence>
<reference evidence="7 8" key="1">
    <citation type="submission" date="2024-04" db="EMBL/GenBank/DDBJ databases">
        <title>Novel Shewanella species isolated from Baltic Sea sediments.</title>
        <authorList>
            <person name="Martin-Rodriguez A.J."/>
            <person name="Fernandez-Juarez V."/>
            <person name="Valeriano V.D."/>
            <person name="Mihindukulasooriya I."/>
            <person name="Ceresnova L."/>
            <person name="Joffre E."/>
            <person name="Jensie-Markopoulos S."/>
            <person name="Moore E.R.B."/>
            <person name="Sjoling A."/>
        </authorList>
    </citation>
    <scope>NUCLEOTIDE SEQUENCE [LARGE SCALE GENOMIC DNA]</scope>
    <source>
        <strain evidence="7 8">VAX-SP0-0CM-1</strain>
    </source>
</reference>
<gene>
    <name evidence="7" type="ORF">AAGS29_19965</name>
</gene>
<dbReference type="InterPro" id="IPR029063">
    <property type="entry name" value="SAM-dependent_MTases_sf"/>
</dbReference>
<sequence>MSLDDKSTQWYVKNINMLSEKSVLTVADEESRVITYPSELRSDESNVKSFEPEELVHAIIINLLCGTDYGYKLERLYHEQYFAHGSSGSLSDEVDLIVYDEDSLPYAIMEFKSSEKFIKDEDKAIKYQLFGTAPLIGSPKLLVYGTVHPNTENVVLELKCIDYVMYKSYESWEVAGKPYSTIFPKDYQDLNYLPYINGGERDLKVNTTQADFRAVANSFHNEFFGEHPDNALFVNLVKCLLAKIYDERTAKKGNEYSFQVKYKNGKPEKSSLVFDCVNRLYKEAYSRYIEKDVVPDEIDPKEFSKEKVKSVVLGLESLSITKGAALHGDVIGAFFEEILRSGFKQDKGMYFTHSNLVRFMIEALDLDGLTKKTWKNATHPENRLPYVIDPACGSGAFLLHAMNKITSAIKDESDCLVSDFEEIQFYNARMSDDMPNYWAENFIYGFDPKFIMAITSKVNMVLHGDGSAHMFKYDAFKPFSSYNDTKLRPSGDRERSVPRSVYDKEVCETFDVVLSNPPFGVTLSSDTKRTLSKTFTLSDKTPSDALFIERAFQLLKPNGRLGVVLPESIFNAVDLMPVRVFIYRMFHIKAIVALPRNVFIDTPTLTSLLFAQKKSGEDIISWDEEWQKHETYAHELIKKAKMALSKNIIKKFKDPIMLQKSIQETVSEIIKPNEWVYKKGKNAEVLQMTPEVPLSSIEAVSEHYNAILKSSGLSKYITRYVFFNTSKKFNTVHHSYLVNEVGFKLSKRKEKSRPNQLINFLGASGETVQNLHLCEEDYQVVYSTTNPKVVLDFIKLDVNWS</sequence>
<keyword evidence="8" id="KW-1185">Reference proteome</keyword>
<keyword evidence="4" id="KW-0949">S-adenosyl-L-methionine</keyword>
<dbReference type="SUPFAM" id="SSF53335">
    <property type="entry name" value="S-adenosyl-L-methionine-dependent methyltransferases"/>
    <property type="match status" value="1"/>
</dbReference>
<evidence type="ECO:0000256" key="4">
    <source>
        <dbReference type="ARBA" id="ARBA00022691"/>
    </source>
</evidence>
<organism evidence="7 8">
    <name type="scientific">Shewanella vaxholmensis</name>
    <dbReference type="NCBI Taxonomy" id="3063535"/>
    <lineage>
        <taxon>Bacteria</taxon>
        <taxon>Pseudomonadati</taxon>
        <taxon>Pseudomonadota</taxon>
        <taxon>Gammaproteobacteria</taxon>
        <taxon>Alteromonadales</taxon>
        <taxon>Shewanellaceae</taxon>
        <taxon>Shewanella</taxon>
    </lineage>
</organism>
<evidence type="ECO:0000313" key="7">
    <source>
        <dbReference type="EMBL" id="MEM6250874.1"/>
    </source>
</evidence>
<accession>A0ABU9UXA1</accession>
<evidence type="ECO:0000256" key="5">
    <source>
        <dbReference type="ARBA" id="ARBA00022747"/>
    </source>
</evidence>
<comment type="caution">
    <text evidence="7">The sequence shown here is derived from an EMBL/GenBank/DDBJ whole genome shotgun (WGS) entry which is preliminary data.</text>
</comment>
<evidence type="ECO:0000313" key="8">
    <source>
        <dbReference type="Proteomes" id="UP001489333"/>
    </source>
</evidence>
<dbReference type="Gene3D" id="3.40.50.150">
    <property type="entry name" value="Vaccinia Virus protein VP39"/>
    <property type="match status" value="1"/>
</dbReference>
<dbReference type="GO" id="GO:0008168">
    <property type="term" value="F:methyltransferase activity"/>
    <property type="evidence" value="ECO:0007669"/>
    <property type="project" value="UniProtKB-KW"/>
</dbReference>